<keyword evidence="1" id="KW-1133">Transmembrane helix</keyword>
<feature type="transmembrane region" description="Helical" evidence="1">
    <location>
        <begin position="6"/>
        <end position="27"/>
    </location>
</feature>
<protein>
    <submittedName>
        <fullName evidence="2">Uncharacterized protein</fullName>
    </submittedName>
</protein>
<comment type="caution">
    <text evidence="2">The sequence shown here is derived from an EMBL/GenBank/DDBJ whole genome shotgun (WGS) entry which is preliminary data.</text>
</comment>
<name>A0A177NCU2_9GAMM</name>
<dbReference type="AlphaFoldDB" id="A0A177NCU2"/>
<evidence type="ECO:0000313" key="3">
    <source>
        <dbReference type="Proteomes" id="UP000078476"/>
    </source>
</evidence>
<dbReference type="RefSeq" id="WP_066982150.1">
    <property type="nucleotide sequence ID" value="NZ_LUUI01000101.1"/>
</dbReference>
<organism evidence="2 3">
    <name type="scientific">Methylomonas lenta</name>
    <dbReference type="NCBI Taxonomy" id="980561"/>
    <lineage>
        <taxon>Bacteria</taxon>
        <taxon>Pseudomonadati</taxon>
        <taxon>Pseudomonadota</taxon>
        <taxon>Gammaproteobacteria</taxon>
        <taxon>Methylococcales</taxon>
        <taxon>Methylococcaceae</taxon>
        <taxon>Methylomonas</taxon>
    </lineage>
</organism>
<feature type="transmembrane region" description="Helical" evidence="1">
    <location>
        <begin position="39"/>
        <end position="60"/>
    </location>
</feature>
<keyword evidence="1" id="KW-0472">Membrane</keyword>
<keyword evidence="3" id="KW-1185">Reference proteome</keyword>
<evidence type="ECO:0000313" key="2">
    <source>
        <dbReference type="EMBL" id="OAI15642.1"/>
    </source>
</evidence>
<sequence length="108" mass="12249">MSFAFTVGVAVLILLIAQFFFSLDGLAKIIEVSKVGFTVWRLSIFLFLIGGWPVFTAIYTDWAGLTAQQTASLKAYRWRMAGWLLVMEALFCQTLWLDFGQMLIEIGR</sequence>
<accession>A0A177NCU2</accession>
<feature type="transmembrane region" description="Helical" evidence="1">
    <location>
        <begin position="80"/>
        <end position="99"/>
    </location>
</feature>
<gene>
    <name evidence="2" type="ORF">A1359_09550</name>
</gene>
<dbReference type="Proteomes" id="UP000078476">
    <property type="component" value="Unassembled WGS sequence"/>
</dbReference>
<dbReference type="STRING" id="980561.A1359_09550"/>
<keyword evidence="1" id="KW-0812">Transmembrane</keyword>
<dbReference type="OrthoDB" id="5573458at2"/>
<evidence type="ECO:0000256" key="1">
    <source>
        <dbReference type="SAM" id="Phobius"/>
    </source>
</evidence>
<dbReference type="EMBL" id="LUUI01000101">
    <property type="protein sequence ID" value="OAI15642.1"/>
    <property type="molecule type" value="Genomic_DNA"/>
</dbReference>
<proteinExistence type="predicted"/>
<reference evidence="2 3" key="1">
    <citation type="submission" date="2016-03" db="EMBL/GenBank/DDBJ databases">
        <authorList>
            <person name="Ploux O."/>
        </authorList>
    </citation>
    <scope>NUCLEOTIDE SEQUENCE [LARGE SCALE GENOMIC DNA]</scope>
    <source>
        <strain evidence="2 3">R-45370</strain>
    </source>
</reference>